<dbReference type="InterPro" id="IPR001461">
    <property type="entry name" value="Aspartic_peptidase_A1"/>
</dbReference>
<dbReference type="InterPro" id="IPR021109">
    <property type="entry name" value="Peptidase_aspartic_dom_sf"/>
</dbReference>
<organism evidence="10 11">
    <name type="scientific">Setomelanomma holmii</name>
    <dbReference type="NCBI Taxonomy" id="210430"/>
    <lineage>
        <taxon>Eukaryota</taxon>
        <taxon>Fungi</taxon>
        <taxon>Dikarya</taxon>
        <taxon>Ascomycota</taxon>
        <taxon>Pezizomycotina</taxon>
        <taxon>Dothideomycetes</taxon>
        <taxon>Pleosporomycetidae</taxon>
        <taxon>Pleosporales</taxon>
        <taxon>Pleosporineae</taxon>
        <taxon>Phaeosphaeriaceae</taxon>
        <taxon>Setomelanomma</taxon>
    </lineage>
</organism>
<reference evidence="10" key="1">
    <citation type="journal article" date="2020" name="Stud. Mycol.">
        <title>101 Dothideomycetes genomes: a test case for predicting lifestyles and emergence of pathogens.</title>
        <authorList>
            <person name="Haridas S."/>
            <person name="Albert R."/>
            <person name="Binder M."/>
            <person name="Bloem J."/>
            <person name="Labutti K."/>
            <person name="Salamov A."/>
            <person name="Andreopoulos B."/>
            <person name="Baker S."/>
            <person name="Barry K."/>
            <person name="Bills G."/>
            <person name="Bluhm B."/>
            <person name="Cannon C."/>
            <person name="Castanera R."/>
            <person name="Culley D."/>
            <person name="Daum C."/>
            <person name="Ezra D."/>
            <person name="Gonzalez J."/>
            <person name="Henrissat B."/>
            <person name="Kuo A."/>
            <person name="Liang C."/>
            <person name="Lipzen A."/>
            <person name="Lutzoni F."/>
            <person name="Magnuson J."/>
            <person name="Mondo S."/>
            <person name="Nolan M."/>
            <person name="Ohm R."/>
            <person name="Pangilinan J."/>
            <person name="Park H.-J."/>
            <person name="Ramirez L."/>
            <person name="Alfaro M."/>
            <person name="Sun H."/>
            <person name="Tritt A."/>
            <person name="Yoshinaga Y."/>
            <person name="Zwiers L.-H."/>
            <person name="Turgeon B."/>
            <person name="Goodwin S."/>
            <person name="Spatafora J."/>
            <person name="Crous P."/>
            <person name="Grigoriev I."/>
        </authorList>
    </citation>
    <scope>NUCLEOTIDE SEQUENCE</scope>
    <source>
        <strain evidence="10">CBS 110217</strain>
    </source>
</reference>
<keyword evidence="8" id="KW-0732">Signal</keyword>
<feature type="signal peptide" evidence="8">
    <location>
        <begin position="1"/>
        <end position="19"/>
    </location>
</feature>
<evidence type="ECO:0000313" key="10">
    <source>
        <dbReference type="EMBL" id="KAF2034105.1"/>
    </source>
</evidence>
<dbReference type="GO" id="GO:0006508">
    <property type="term" value="P:proteolysis"/>
    <property type="evidence" value="ECO:0007669"/>
    <property type="project" value="UniProtKB-KW"/>
</dbReference>
<keyword evidence="11" id="KW-1185">Reference proteome</keyword>
<evidence type="ECO:0000259" key="9">
    <source>
        <dbReference type="PROSITE" id="PS51767"/>
    </source>
</evidence>
<dbReference type="PANTHER" id="PTHR47966">
    <property type="entry name" value="BETA-SITE APP-CLEAVING ENZYME, ISOFORM A-RELATED"/>
    <property type="match status" value="1"/>
</dbReference>
<accession>A0A9P4HFQ3</accession>
<proteinExistence type="inferred from homology"/>
<dbReference type="InterPro" id="IPR001969">
    <property type="entry name" value="Aspartic_peptidase_AS"/>
</dbReference>
<evidence type="ECO:0000256" key="5">
    <source>
        <dbReference type="ARBA" id="ARBA00023180"/>
    </source>
</evidence>
<evidence type="ECO:0000256" key="1">
    <source>
        <dbReference type="ARBA" id="ARBA00007447"/>
    </source>
</evidence>
<gene>
    <name evidence="10" type="ORF">EK21DRAFT_97867</name>
</gene>
<evidence type="ECO:0000256" key="7">
    <source>
        <dbReference type="RuleBase" id="RU000454"/>
    </source>
</evidence>
<protein>
    <submittedName>
        <fullName evidence="10">Asp-domain-containing protein</fullName>
    </submittedName>
</protein>
<dbReference type="SUPFAM" id="SSF50630">
    <property type="entry name" value="Acid proteases"/>
    <property type="match status" value="1"/>
</dbReference>
<evidence type="ECO:0000256" key="3">
    <source>
        <dbReference type="ARBA" id="ARBA00022750"/>
    </source>
</evidence>
<name>A0A9P4HFQ3_9PLEO</name>
<dbReference type="CDD" id="cd06097">
    <property type="entry name" value="Aspergillopepsin_like"/>
    <property type="match status" value="1"/>
</dbReference>
<dbReference type="PROSITE" id="PS00141">
    <property type="entry name" value="ASP_PROTEASE"/>
    <property type="match status" value="1"/>
</dbReference>
<dbReference type="Proteomes" id="UP000799777">
    <property type="component" value="Unassembled WGS sequence"/>
</dbReference>
<feature type="chain" id="PRO_5040406339" evidence="8">
    <location>
        <begin position="20"/>
        <end position="400"/>
    </location>
</feature>
<evidence type="ECO:0000256" key="2">
    <source>
        <dbReference type="ARBA" id="ARBA00022670"/>
    </source>
</evidence>
<evidence type="ECO:0000256" key="8">
    <source>
        <dbReference type="SAM" id="SignalP"/>
    </source>
</evidence>
<dbReference type="EMBL" id="ML978163">
    <property type="protein sequence ID" value="KAF2034105.1"/>
    <property type="molecule type" value="Genomic_DNA"/>
</dbReference>
<dbReference type="PANTHER" id="PTHR47966:SF2">
    <property type="entry name" value="ASPERGILLOPEPSIN-1-RELATED"/>
    <property type="match status" value="1"/>
</dbReference>
<dbReference type="PRINTS" id="PR00792">
    <property type="entry name" value="PEPSIN"/>
</dbReference>
<comment type="similarity">
    <text evidence="1 7">Belongs to the peptidase A1 family.</text>
</comment>
<dbReference type="FunFam" id="2.40.70.10:FF:000026">
    <property type="entry name" value="Endothiapepsin"/>
    <property type="match status" value="1"/>
</dbReference>
<dbReference type="AlphaFoldDB" id="A0A9P4HFQ3"/>
<evidence type="ECO:0000313" key="11">
    <source>
        <dbReference type="Proteomes" id="UP000799777"/>
    </source>
</evidence>
<dbReference type="InterPro" id="IPR034163">
    <property type="entry name" value="Aspergillopepsin-like_cat_dom"/>
</dbReference>
<dbReference type="InterPro" id="IPR033121">
    <property type="entry name" value="PEPTIDASE_A1"/>
</dbReference>
<evidence type="ECO:0000256" key="6">
    <source>
        <dbReference type="ARBA" id="ARBA00055396"/>
    </source>
</evidence>
<keyword evidence="3 7" id="KW-0064">Aspartyl protease</keyword>
<dbReference type="PROSITE" id="PS51767">
    <property type="entry name" value="PEPTIDASE_A1"/>
    <property type="match status" value="1"/>
</dbReference>
<dbReference type="OrthoDB" id="2747330at2759"/>
<dbReference type="Gene3D" id="2.40.70.10">
    <property type="entry name" value="Acid Proteases"/>
    <property type="match status" value="2"/>
</dbReference>
<feature type="domain" description="Peptidase A1" evidence="9">
    <location>
        <begin position="94"/>
        <end position="397"/>
    </location>
</feature>
<evidence type="ECO:0000256" key="4">
    <source>
        <dbReference type="ARBA" id="ARBA00022801"/>
    </source>
</evidence>
<dbReference type="FunFam" id="2.40.70.10:FF:000024">
    <property type="entry name" value="Endothiapepsin"/>
    <property type="match status" value="1"/>
</dbReference>
<comment type="caution">
    <text evidence="10">The sequence shown here is derived from an EMBL/GenBank/DDBJ whole genome shotgun (WGS) entry which is preliminary data.</text>
</comment>
<keyword evidence="4 7" id="KW-0378">Hydrolase</keyword>
<sequence>MPSLAYLTAALAFTTSVVANPVNVEKRKTFTVEQVQKSTFRKNGAEQLAKTIRKYGKAVPDHVLAAVENSKAVQAAADSGTVTAAPGDAYDSSYLSPVTVGTSTLHLDFDTGSSDLWVFSSLQASSQLSGHDYYKADSTKLKSGYTWKISYGDGSGASGKVYGDKVVVGGVTATSQAVEAATSVSTQFSQDQDTDGLLGLAMSSLNTVKPVQQTTFFDTVLSQLAKPVFAVDLKYHAAGTYDFGFIDTSKYTGSLTYINADTSQGWWGFSATAYSVGTTTKSASISGILDTGTTLIYTDTAIVQAYYAKVSGAKLDSTQGGYTFPCSATLPDFSITIGGVKQTVPGKYINYAPVTSSTCFGGIQDDSDIGFSIYGDIFLKSKYVVHEMGSTPRIGFGQQA</sequence>
<dbReference type="Pfam" id="PF00026">
    <property type="entry name" value="Asp"/>
    <property type="match status" value="1"/>
</dbReference>
<keyword evidence="5" id="KW-0325">Glycoprotein</keyword>
<keyword evidence="2 7" id="KW-0645">Protease</keyword>
<comment type="function">
    <text evidence="6">Secreted aspartic endopeptidase that allows assimilation of proteinaceous substrates. The scissile peptide bond is attacked by a nucleophilic water molecule activated by two aspartic residues in the active site. Shows a broad primary substrate specificity. Favors hydrophobic residues at the P1 and P1' positions.</text>
</comment>
<dbReference type="GO" id="GO:0004190">
    <property type="term" value="F:aspartic-type endopeptidase activity"/>
    <property type="evidence" value="ECO:0007669"/>
    <property type="project" value="UniProtKB-KW"/>
</dbReference>